<feature type="compositionally biased region" description="Basic and acidic residues" evidence="1">
    <location>
        <begin position="16"/>
        <end position="33"/>
    </location>
</feature>
<proteinExistence type="predicted"/>
<reference evidence="2 3" key="1">
    <citation type="submission" date="2017-07" db="EMBL/GenBank/DDBJ databases">
        <title>Elstera cyanobacteriorum sp. nov., a novel bacterium isolated from cyanobacterial aggregates in a eutrophic lake.</title>
        <authorList>
            <person name="Cai H."/>
        </authorList>
    </citation>
    <scope>NUCLEOTIDE SEQUENCE [LARGE SCALE GENOMIC DNA]</scope>
    <source>
        <strain evidence="2 3">TH019</strain>
    </source>
</reference>
<organism evidence="2 3">
    <name type="scientific">Elstera cyanobacteriorum</name>
    <dbReference type="NCBI Taxonomy" id="2022747"/>
    <lineage>
        <taxon>Bacteria</taxon>
        <taxon>Pseudomonadati</taxon>
        <taxon>Pseudomonadota</taxon>
        <taxon>Alphaproteobacteria</taxon>
        <taxon>Rhodospirillales</taxon>
        <taxon>Rhodospirillaceae</taxon>
        <taxon>Elstera</taxon>
    </lineage>
</organism>
<dbReference type="Proteomes" id="UP000216361">
    <property type="component" value="Unassembled WGS sequence"/>
</dbReference>
<dbReference type="OrthoDB" id="9772295at2"/>
<evidence type="ECO:0000256" key="1">
    <source>
        <dbReference type="SAM" id="MobiDB-lite"/>
    </source>
</evidence>
<accession>A0A255XX06</accession>
<dbReference type="InterPro" id="IPR014917">
    <property type="entry name" value="DUF1800"/>
</dbReference>
<evidence type="ECO:0008006" key="4">
    <source>
        <dbReference type="Google" id="ProtNLM"/>
    </source>
</evidence>
<evidence type="ECO:0000313" key="3">
    <source>
        <dbReference type="Proteomes" id="UP000216361"/>
    </source>
</evidence>
<evidence type="ECO:0000313" key="2">
    <source>
        <dbReference type="EMBL" id="OYQ21557.1"/>
    </source>
</evidence>
<dbReference type="EMBL" id="NOXS01000021">
    <property type="protein sequence ID" value="OYQ21557.1"/>
    <property type="molecule type" value="Genomic_DNA"/>
</dbReference>
<dbReference type="AlphaFoldDB" id="A0A255XX06"/>
<feature type="compositionally biased region" description="Polar residues" evidence="1">
    <location>
        <begin position="1"/>
        <end position="14"/>
    </location>
</feature>
<name>A0A255XX06_9PROT</name>
<dbReference type="Pfam" id="PF08811">
    <property type="entry name" value="DUF1800"/>
    <property type="match status" value="1"/>
</dbReference>
<gene>
    <name evidence="2" type="ORF">CHR90_01485</name>
</gene>
<sequence length="523" mass="58236">MFCSNSVKTRQTYRGMNRDKPAHNSQDQPRETPMRPHLRRLLLSLGLLALCPPPAAALTPEETRHLLDRAGFGAAPDDFAVYRPLTRTAAVDRLLGDLDAPTLTPDPAFLAEPRPDAVTYRAISDKPPEERRAFTLARRGEALAIRGWWLQEMIGGRAPLRERLALIWHGHFTSAFDKVRVPDLMWRQVALFRTEGTRNFADLLRSIGKDGAMFRYLDVPASRKGKPNENFARELLELYTLGAGNYTEQDIKEAAKAMVGWRLNAGDLTPVFMPAAAVPGPKQVLGATVETTGDVIDLLLKQRATARFITEKLWLAFISPDPDKAEVDRLAARFFDSGYQLRPLVRDLLLSPAFWSPDAQGRLVKSPVDLVVGAVRQFDMPVKDPRRLAIETRLLGQDLLDPPNVRGWPGGMEWITTDTLLKRRAVLTRLAYGEPPEPARRQPDGIAAEYARLVGLDQAAPTPGMQGRAVVLSDFFAKHPLFLGDEGLLQKSVLAEPPVQPPTRSTPPDRLLELLLDPAYEVK</sequence>
<keyword evidence="3" id="KW-1185">Reference proteome</keyword>
<protein>
    <recommendedName>
        <fullName evidence="4">DUF1800 domain-containing protein</fullName>
    </recommendedName>
</protein>
<comment type="caution">
    <text evidence="2">The sequence shown here is derived from an EMBL/GenBank/DDBJ whole genome shotgun (WGS) entry which is preliminary data.</text>
</comment>
<feature type="region of interest" description="Disordered" evidence="1">
    <location>
        <begin position="1"/>
        <end position="33"/>
    </location>
</feature>